<sequence length="230" mass="25466">MSEKILVVEDDPSILRGLQLNLGMEGYAVRSAMDGETGLALARTERPDLILLDVGLPRLSGLDFIRALRAEDPDVPILVVSAKGQETDKVTGLSLGADDYVVKPFALKELLARIGAALRRRRSRGETGPRRNVKKAGVIVLDLDARRATVEGREVELTSREYDLLAFFVSHPGRVHSREQLIQAVWGHGYSGTGRTVDNFVVRLRQHIGDDAEHPRHLETVRGLGYRFTP</sequence>
<dbReference type="RefSeq" id="WP_248342550.1">
    <property type="nucleotide sequence ID" value="NZ_AP025592.1"/>
</dbReference>
<dbReference type="InterPro" id="IPR036388">
    <property type="entry name" value="WH-like_DNA-bd_sf"/>
</dbReference>
<organism evidence="8 9">
    <name type="scientific">Anaeromyxobacter paludicola</name>
    <dbReference type="NCBI Taxonomy" id="2918171"/>
    <lineage>
        <taxon>Bacteria</taxon>
        <taxon>Pseudomonadati</taxon>
        <taxon>Myxococcota</taxon>
        <taxon>Myxococcia</taxon>
        <taxon>Myxococcales</taxon>
        <taxon>Cystobacterineae</taxon>
        <taxon>Anaeromyxobacteraceae</taxon>
        <taxon>Anaeromyxobacter</taxon>
    </lineage>
</organism>
<dbReference type="Gene3D" id="1.10.10.10">
    <property type="entry name" value="Winged helix-like DNA-binding domain superfamily/Winged helix DNA-binding domain"/>
    <property type="match status" value="1"/>
</dbReference>
<dbReference type="SMART" id="SM00862">
    <property type="entry name" value="Trans_reg_C"/>
    <property type="match status" value="1"/>
</dbReference>
<dbReference type="PROSITE" id="PS51755">
    <property type="entry name" value="OMPR_PHOB"/>
    <property type="match status" value="1"/>
</dbReference>
<dbReference type="PROSITE" id="PS50110">
    <property type="entry name" value="RESPONSE_REGULATORY"/>
    <property type="match status" value="1"/>
</dbReference>
<feature type="DNA-binding region" description="OmpR/PhoB-type" evidence="5">
    <location>
        <begin position="131"/>
        <end position="230"/>
    </location>
</feature>
<evidence type="ECO:0000256" key="3">
    <source>
        <dbReference type="ARBA" id="ARBA00023125"/>
    </source>
</evidence>
<keyword evidence="1 4" id="KW-0597">Phosphoprotein</keyword>
<evidence type="ECO:0000313" key="9">
    <source>
        <dbReference type="Proteomes" id="UP001162734"/>
    </source>
</evidence>
<dbReference type="InterPro" id="IPR001867">
    <property type="entry name" value="OmpR/PhoB-type_DNA-bd"/>
</dbReference>
<evidence type="ECO:0000259" key="7">
    <source>
        <dbReference type="PROSITE" id="PS51755"/>
    </source>
</evidence>
<keyword evidence="3 5" id="KW-0238">DNA-binding</keyword>
<accession>A0ABN6NA84</accession>
<evidence type="ECO:0000256" key="5">
    <source>
        <dbReference type="PROSITE-ProRule" id="PRU01091"/>
    </source>
</evidence>
<dbReference type="EMBL" id="AP025592">
    <property type="protein sequence ID" value="BDG10157.1"/>
    <property type="molecule type" value="Genomic_DNA"/>
</dbReference>
<dbReference type="InterPro" id="IPR011006">
    <property type="entry name" value="CheY-like_superfamily"/>
</dbReference>
<evidence type="ECO:0000256" key="2">
    <source>
        <dbReference type="ARBA" id="ARBA00023012"/>
    </source>
</evidence>
<dbReference type="PANTHER" id="PTHR48111">
    <property type="entry name" value="REGULATOR OF RPOS"/>
    <property type="match status" value="1"/>
</dbReference>
<dbReference type="Pfam" id="PF00486">
    <property type="entry name" value="Trans_reg_C"/>
    <property type="match status" value="1"/>
</dbReference>
<feature type="domain" description="Response regulatory" evidence="6">
    <location>
        <begin position="4"/>
        <end position="118"/>
    </location>
</feature>
<reference evidence="9" key="1">
    <citation type="journal article" date="2022" name="Int. J. Syst. Evol. Microbiol.">
        <title>Anaeromyxobacter oryzae sp. nov., Anaeromyxobacter diazotrophicus sp. nov. and Anaeromyxobacter paludicola sp. nov., isolated from paddy soils.</title>
        <authorList>
            <person name="Itoh H."/>
            <person name="Xu Z."/>
            <person name="Mise K."/>
            <person name="Masuda Y."/>
            <person name="Ushijima N."/>
            <person name="Hayakawa C."/>
            <person name="Shiratori Y."/>
            <person name="Senoo K."/>
        </authorList>
    </citation>
    <scope>NUCLEOTIDE SEQUENCE [LARGE SCALE GENOMIC DNA]</scope>
    <source>
        <strain evidence="9">Red630</strain>
    </source>
</reference>
<name>A0ABN6NA84_9BACT</name>
<feature type="modified residue" description="4-aspartylphosphate" evidence="4">
    <location>
        <position position="53"/>
    </location>
</feature>
<dbReference type="Pfam" id="PF00072">
    <property type="entry name" value="Response_reg"/>
    <property type="match status" value="1"/>
</dbReference>
<dbReference type="CDD" id="cd00383">
    <property type="entry name" value="trans_reg_C"/>
    <property type="match status" value="1"/>
</dbReference>
<evidence type="ECO:0000259" key="6">
    <source>
        <dbReference type="PROSITE" id="PS50110"/>
    </source>
</evidence>
<dbReference type="Gene3D" id="3.40.50.2300">
    <property type="match status" value="1"/>
</dbReference>
<dbReference type="PANTHER" id="PTHR48111:SF40">
    <property type="entry name" value="PHOSPHATE REGULON TRANSCRIPTIONAL REGULATORY PROTEIN PHOB"/>
    <property type="match status" value="1"/>
</dbReference>
<feature type="domain" description="OmpR/PhoB-type" evidence="7">
    <location>
        <begin position="131"/>
        <end position="230"/>
    </location>
</feature>
<dbReference type="Gene3D" id="6.10.250.690">
    <property type="match status" value="1"/>
</dbReference>
<evidence type="ECO:0000256" key="1">
    <source>
        <dbReference type="ARBA" id="ARBA00022553"/>
    </source>
</evidence>
<dbReference type="GO" id="GO:0003677">
    <property type="term" value="F:DNA binding"/>
    <property type="evidence" value="ECO:0007669"/>
    <property type="project" value="UniProtKB-KW"/>
</dbReference>
<protein>
    <submittedName>
        <fullName evidence="8">DNA-binding response regulator</fullName>
    </submittedName>
</protein>
<proteinExistence type="predicted"/>
<dbReference type="InterPro" id="IPR039420">
    <property type="entry name" value="WalR-like"/>
</dbReference>
<dbReference type="SUPFAM" id="SSF52172">
    <property type="entry name" value="CheY-like"/>
    <property type="match status" value="1"/>
</dbReference>
<evidence type="ECO:0000313" key="8">
    <source>
        <dbReference type="EMBL" id="BDG10157.1"/>
    </source>
</evidence>
<keyword evidence="2" id="KW-0902">Two-component regulatory system</keyword>
<dbReference type="InterPro" id="IPR001789">
    <property type="entry name" value="Sig_transdc_resp-reg_receiver"/>
</dbReference>
<dbReference type="SMART" id="SM00448">
    <property type="entry name" value="REC"/>
    <property type="match status" value="1"/>
</dbReference>
<dbReference type="Proteomes" id="UP001162734">
    <property type="component" value="Chromosome"/>
</dbReference>
<dbReference type="CDD" id="cd17574">
    <property type="entry name" value="REC_OmpR"/>
    <property type="match status" value="1"/>
</dbReference>
<keyword evidence="9" id="KW-1185">Reference proteome</keyword>
<gene>
    <name evidence="8" type="primary">drrA</name>
    <name evidence="8" type="ORF">AMPC_32700</name>
</gene>
<evidence type="ECO:0000256" key="4">
    <source>
        <dbReference type="PROSITE-ProRule" id="PRU00169"/>
    </source>
</evidence>